<evidence type="ECO:0000256" key="7">
    <source>
        <dbReference type="ARBA" id="ARBA00022989"/>
    </source>
</evidence>
<feature type="region of interest" description="Disordered" evidence="9">
    <location>
        <begin position="495"/>
        <end position="528"/>
    </location>
</feature>
<keyword evidence="4" id="KW-0479">Metal-binding</keyword>
<evidence type="ECO:0000259" key="11">
    <source>
        <dbReference type="Pfam" id="PF25993"/>
    </source>
</evidence>
<accession>A0A9Q1GNT1</accession>
<comment type="similarity">
    <text evidence="2">Belongs to the ZFPL1 family.</text>
</comment>
<dbReference type="Pfam" id="PF25993">
    <property type="entry name" value="zf-B_box_ZFPL1"/>
    <property type="match status" value="1"/>
</dbReference>
<evidence type="ECO:0008006" key="15">
    <source>
        <dbReference type="Google" id="ProtNLM"/>
    </source>
</evidence>
<dbReference type="PANTHER" id="PTHR12981:SF0">
    <property type="entry name" value="ZINC FINGER PROTEIN-LIKE 1"/>
    <property type="match status" value="1"/>
</dbReference>
<evidence type="ECO:0000313" key="13">
    <source>
        <dbReference type="EMBL" id="KAJ8424136.1"/>
    </source>
</evidence>
<comment type="caution">
    <text evidence="13">The sequence shown here is derived from an EMBL/GenBank/DDBJ whole genome shotgun (WGS) entry which is preliminary data.</text>
</comment>
<feature type="compositionally biased region" description="Basic and acidic residues" evidence="9">
    <location>
        <begin position="585"/>
        <end position="604"/>
    </location>
</feature>
<dbReference type="PANTHER" id="PTHR12981">
    <property type="entry name" value="ZINC FINGER PROTEIN-LIKE 1"/>
    <property type="match status" value="1"/>
</dbReference>
<keyword evidence="6" id="KW-0862">Zinc</keyword>
<reference evidence="13" key="1">
    <citation type="submission" date="2022-04" db="EMBL/GenBank/DDBJ databases">
        <title>Carnegiea gigantea Genome sequencing and assembly v2.</title>
        <authorList>
            <person name="Copetti D."/>
            <person name="Sanderson M.J."/>
            <person name="Burquez A."/>
            <person name="Wojciechowski M.F."/>
        </authorList>
    </citation>
    <scope>NUCLEOTIDE SEQUENCE</scope>
    <source>
        <strain evidence="13">SGP5-SGP5p</strain>
        <tissue evidence="13">Aerial part</tissue>
    </source>
</reference>
<feature type="domain" description="ZFPL1-like U-box" evidence="12">
    <location>
        <begin position="372"/>
        <end position="399"/>
    </location>
</feature>
<dbReference type="AlphaFoldDB" id="A0A9Q1GNT1"/>
<dbReference type="GO" id="GO:0016020">
    <property type="term" value="C:membrane"/>
    <property type="evidence" value="ECO:0007669"/>
    <property type="project" value="UniProtKB-SubCell"/>
</dbReference>
<evidence type="ECO:0000256" key="4">
    <source>
        <dbReference type="ARBA" id="ARBA00022723"/>
    </source>
</evidence>
<evidence type="ECO:0000256" key="1">
    <source>
        <dbReference type="ARBA" id="ARBA00004167"/>
    </source>
</evidence>
<protein>
    <recommendedName>
        <fullName evidence="15">RING-type domain-containing protein</fullName>
    </recommendedName>
</protein>
<dbReference type="EMBL" id="JAKOGI010001765">
    <property type="protein sequence ID" value="KAJ8424136.1"/>
    <property type="molecule type" value="Genomic_DNA"/>
</dbReference>
<dbReference type="InterPro" id="IPR058730">
    <property type="entry name" value="U-box_ZFPL1-like"/>
</dbReference>
<evidence type="ECO:0000256" key="3">
    <source>
        <dbReference type="ARBA" id="ARBA00022692"/>
    </source>
</evidence>
<dbReference type="InterPro" id="IPR058731">
    <property type="entry name" value="Znf-B_box_ZFPL1-like"/>
</dbReference>
<gene>
    <name evidence="13" type="ORF">Cgig2_005506</name>
</gene>
<keyword evidence="14" id="KW-1185">Reference proteome</keyword>
<organism evidence="13 14">
    <name type="scientific">Carnegiea gigantea</name>
    <dbReference type="NCBI Taxonomy" id="171969"/>
    <lineage>
        <taxon>Eukaryota</taxon>
        <taxon>Viridiplantae</taxon>
        <taxon>Streptophyta</taxon>
        <taxon>Embryophyta</taxon>
        <taxon>Tracheophyta</taxon>
        <taxon>Spermatophyta</taxon>
        <taxon>Magnoliopsida</taxon>
        <taxon>eudicotyledons</taxon>
        <taxon>Gunneridae</taxon>
        <taxon>Pentapetalae</taxon>
        <taxon>Caryophyllales</taxon>
        <taxon>Cactineae</taxon>
        <taxon>Cactaceae</taxon>
        <taxon>Cactoideae</taxon>
        <taxon>Echinocereeae</taxon>
        <taxon>Carnegiea</taxon>
    </lineage>
</organism>
<keyword evidence="5" id="KW-0863">Zinc-finger</keyword>
<evidence type="ECO:0000256" key="9">
    <source>
        <dbReference type="SAM" id="MobiDB-lite"/>
    </source>
</evidence>
<dbReference type="CDD" id="cd19756">
    <property type="entry name" value="Bbox2"/>
    <property type="match status" value="1"/>
</dbReference>
<feature type="region of interest" description="Disordered" evidence="9">
    <location>
        <begin position="583"/>
        <end position="604"/>
    </location>
</feature>
<sequence length="647" mass="70362">MGGGGGRRVWWWFEGVEEDLRVPVAVKVGRWSAGGGDLGVVVNGGGSRPLGGRDTRAFGRLGIATQLVAPIHHRLSATKLYCFVHKVPVCGECICFPEHQICVVRTYSEWVIDGEYDWPPNCCKCNGVLEEGTDPQTTRLGCLHVIHANCLISHIKSFPPHTAPAGYVCPACSTSNPSKFIQDALVPIKGVLISDVLTNQADLDAQISLAFCLFELIRIITPNSPFEDELMKKAFLVIVSSFQALPDSADKSYHKGARRLESISKVKSYVVLLDLECDDFILDIFHNPLVSIKDEHPSLMLAHIESILVGILDEADDLLLEFLISMLSRSQAMGGPSSTAQAMSKRILEICASWIPLQQIISSINESMHSKEKEGKEVWPPKNFKDLGSRLHSKLKEAIMQTGIEKNVFGNHPVAMSVPENRGGHPPAFASEPLRHLSGAGGTEGMKSEANVTEGFSSGAGAGSSRAATHDIVETDGSSQATSLSVSHEPNYIKAGSPASAGATTRKGAVHIDRQNSEGSYFADDEDANRKKYSRRGQGFNPTACKGCLSCLPPGKWGPFRHKFLRALLPFWSSALPTLPVTAPPRKDSVNADDVPEGRVRHQRSSRMDPRKILLFIAIMACMATMGILYYRISQGGIGLDMPNDEQ</sequence>
<dbReference type="GO" id="GO:0008270">
    <property type="term" value="F:zinc ion binding"/>
    <property type="evidence" value="ECO:0007669"/>
    <property type="project" value="UniProtKB-KW"/>
</dbReference>
<evidence type="ECO:0000256" key="8">
    <source>
        <dbReference type="ARBA" id="ARBA00023136"/>
    </source>
</evidence>
<evidence type="ECO:0000256" key="5">
    <source>
        <dbReference type="ARBA" id="ARBA00022771"/>
    </source>
</evidence>
<keyword evidence="8 10" id="KW-0472">Membrane</keyword>
<keyword evidence="7 10" id="KW-1133">Transmembrane helix</keyword>
<proteinExistence type="inferred from homology"/>
<evidence type="ECO:0000256" key="6">
    <source>
        <dbReference type="ARBA" id="ARBA00022833"/>
    </source>
</evidence>
<dbReference type="Pfam" id="PF25998">
    <property type="entry name" value="U-box_ZFPL1"/>
    <property type="match status" value="2"/>
</dbReference>
<evidence type="ECO:0000259" key="12">
    <source>
        <dbReference type="Pfam" id="PF25998"/>
    </source>
</evidence>
<dbReference type="InterPro" id="IPR039043">
    <property type="entry name" value="ZFPL1"/>
</dbReference>
<dbReference type="Proteomes" id="UP001153076">
    <property type="component" value="Unassembled WGS sequence"/>
</dbReference>
<keyword evidence="3 10" id="KW-0812">Transmembrane</keyword>
<feature type="domain" description="ZFPL1-like B-box zinc-binding" evidence="11">
    <location>
        <begin position="76"/>
        <end position="113"/>
    </location>
</feature>
<comment type="subcellular location">
    <subcellularLocation>
        <location evidence="1">Membrane</location>
        <topology evidence="1">Single-pass membrane protein</topology>
    </subcellularLocation>
</comment>
<evidence type="ECO:0000256" key="2">
    <source>
        <dbReference type="ARBA" id="ARBA00005561"/>
    </source>
</evidence>
<feature type="transmembrane region" description="Helical" evidence="10">
    <location>
        <begin position="613"/>
        <end position="633"/>
    </location>
</feature>
<name>A0A9Q1GNT1_9CARY</name>
<feature type="domain" description="ZFPL1-like U-box" evidence="12">
    <location>
        <begin position="121"/>
        <end position="183"/>
    </location>
</feature>
<dbReference type="OrthoDB" id="1916590at2759"/>
<evidence type="ECO:0000256" key="10">
    <source>
        <dbReference type="SAM" id="Phobius"/>
    </source>
</evidence>
<evidence type="ECO:0000313" key="14">
    <source>
        <dbReference type="Proteomes" id="UP001153076"/>
    </source>
</evidence>
<dbReference type="GO" id="GO:0005794">
    <property type="term" value="C:Golgi apparatus"/>
    <property type="evidence" value="ECO:0007669"/>
    <property type="project" value="TreeGrafter"/>
</dbReference>